<evidence type="ECO:0000313" key="5">
    <source>
        <dbReference type="EMBL" id="TDY07229.1"/>
    </source>
</evidence>
<evidence type="ECO:0000256" key="1">
    <source>
        <dbReference type="ARBA" id="ARBA00022729"/>
    </source>
</evidence>
<protein>
    <submittedName>
        <fullName evidence="5">Secreted protein (Por secretion system target)</fullName>
    </submittedName>
</protein>
<keyword evidence="6" id="KW-1185">Reference proteome</keyword>
<dbReference type="InterPro" id="IPR003410">
    <property type="entry name" value="HYR_dom"/>
</dbReference>
<proteinExistence type="predicted"/>
<dbReference type="SUPFAM" id="SSF49899">
    <property type="entry name" value="Concanavalin A-like lectins/glucanases"/>
    <property type="match status" value="1"/>
</dbReference>
<dbReference type="SMART" id="SM00560">
    <property type="entry name" value="LamGL"/>
    <property type="match status" value="1"/>
</dbReference>
<dbReference type="RefSeq" id="WP_317128050.1">
    <property type="nucleotide sequence ID" value="NZ_SOQZ01000008.1"/>
</dbReference>
<reference evidence="5 6" key="1">
    <citation type="submission" date="2019-03" db="EMBL/GenBank/DDBJ databases">
        <title>Genomic Encyclopedia of Type Strains, Phase III (KMG-III): the genomes of soil and plant-associated and newly described type strains.</title>
        <authorList>
            <person name="Whitman W."/>
        </authorList>
    </citation>
    <scope>NUCLEOTIDE SEQUENCE [LARGE SCALE GENOMIC DNA]</scope>
    <source>
        <strain evidence="5 6">CGMCC 1.10957</strain>
    </source>
</reference>
<feature type="domain" description="HYR" evidence="4">
    <location>
        <begin position="96"/>
        <end position="179"/>
    </location>
</feature>
<dbReference type="Gene3D" id="2.60.120.200">
    <property type="match status" value="1"/>
</dbReference>
<dbReference type="InterPro" id="IPR001791">
    <property type="entry name" value="Laminin_G"/>
</dbReference>
<keyword evidence="2" id="KW-0677">Repeat</keyword>
<keyword evidence="3" id="KW-1015">Disulfide bond</keyword>
<comment type="caution">
    <text evidence="5">The sequence shown here is derived from an EMBL/GenBank/DDBJ whole genome shotgun (WGS) entry which is preliminary data.</text>
</comment>
<evidence type="ECO:0000256" key="3">
    <source>
        <dbReference type="ARBA" id="ARBA00023157"/>
    </source>
</evidence>
<feature type="domain" description="HYR" evidence="4">
    <location>
        <begin position="1"/>
        <end position="25"/>
    </location>
</feature>
<organism evidence="5 6">
    <name type="scientific">Meridianimaribacter flavus</name>
    <dbReference type="NCBI Taxonomy" id="571115"/>
    <lineage>
        <taxon>Bacteria</taxon>
        <taxon>Pseudomonadati</taxon>
        <taxon>Bacteroidota</taxon>
        <taxon>Flavobacteriia</taxon>
        <taxon>Flavobacteriales</taxon>
        <taxon>Flavobacteriaceae</taxon>
        <taxon>Meridianimaribacter</taxon>
    </lineage>
</organism>
<dbReference type="Proteomes" id="UP000294930">
    <property type="component" value="Unassembled WGS sequence"/>
</dbReference>
<evidence type="ECO:0000256" key="2">
    <source>
        <dbReference type="ARBA" id="ARBA00022737"/>
    </source>
</evidence>
<dbReference type="Pfam" id="PF13385">
    <property type="entry name" value="Laminin_G_3"/>
    <property type="match status" value="1"/>
</dbReference>
<name>A0ABY2G375_9FLAO</name>
<sequence length="1561" mass="168146">NTVTLTVTDNNGNVSTCSATVTVQDNTAPTVPNLPVISAECSVTVPVPTVSDNCLGTITGTTSDPLTYTTQGSFAITWNFDDGNGNSINVVQNVVVDDVTDPTAICQDITVQLDDTTGLATITSTQIDNGSNDNCGVVNLSLSQSTFDCTDIGTNIIVLTVDDGNGNSSTCSASVTVTSPTITGGTLIGHLVDGSGDPINTNPDSNIIEVTACPDEPQYALLNLSGYTGTISGYEVSTDGGLSWSSPSNDSTNATYTSLAITETTLVRAVIAFGSCEARSNIVYLAVIPPDIPPTIVSHSDLTICLGSDITVVAQSEFGINPDLTEGGLFNTSNLNNLGWLVDGMATWDASGNTGNDTYWKGTNGPKNFNNKCYDSPEGNKFGIASGIPPYDSPNHTITPLTTLETPIFNTLGLTTATLEFDQAYFLEAGAWVKIELSLNDGATYPITLDPGPSYNYTGPSSTTFGNVGFGGGGPNGCNGRPQTYVDNHVSIDLQDYIGLVGLRIKFTYHGTANSAWALENITIPQAPIDEVIEWTDESGVVVTTGSTTTITPVTPGVQTYGVTSLINGCRSDGDEGTEFISVNASLAYAGEDITQIVAECGEEVSLNAYDNTITAADNIVNGVNNPAIFTSGTYPGTGVAGVWSAVSISGCGSSYSFSDISSPRSKFFAEPGTYELTWTIPSVGCSDVMLVTIESCPTVDFDGIDDHVTFSNNYNLSNQFSLEVWVKPESVVGTQAIFSKRDANDLSTGYDLRLNNSIVQFNWNASGTIQSSYPISTDRWYHIAVTNNNGTYRMYIDGIEVSTGVSGASPSSNSMKSLVGAMDQANNAPNRPVNYFNGWIDELRIWNSALTVDQIRQMMNQEIEDNTAVIGAVVPLDVPGLNWTDLDGYYRMDSNCGFLIPYKGIRGQLINMDTAQPNTAPLPYTSRVDGQLWSTDNTWTEFDVWDAPNSIGVDGVTPIDWNIVETSHNIDSGNKDITVLGLLSIVPNKTLNITDPGTSQDEYNDGQFLRVTHYLKLDGNIDLFGESQLLQDEGSILDVTSSGQLERDQQGTTNLYNYNYWTSPVSELSTTSNNNPFAINSVLRDGTNSNTPLSLLWTTANDAIGSTTPITLSSRWLYAYENYPEDTYAAWRDLSENDALATGLAFTMKGSGAGDPVNDVQNYVFVGKPNNGTITTPVTIGNQALIGNPYPSAIDANAFIFDNIPGGNPGTSQSIDGTLYFWEHYVSNFTHILEDYEGGYATYNLTGGNPAVSPPLVSGSGTPTKIPGQYIPVSQGFFVTASHLGGTIQFKNSQRVFVRETSANSQFIRSSNSNAGTSYQIDSDPNQDIKRVRIEFKTTDGNIRPLLLGFVPNNMATDGIDVAYDAENADAEFSNDLFWRIEDRNFTTQGVGDFDVNSQYPLAMFINTFGTYEISLKALENFETDIDVYVYDALMGTYFEINDEAFQILLDPNDYLGRFYITFTTESSLSIDDEVFAKTIINYLNNTQEIYIKTPNVSAIKNVQLINMIGQEIQNWDNIQAFELNGAVRIPVTNIPDGSYIIKVSSDKTTNSVKAIVKNN</sequence>
<feature type="non-terminal residue" evidence="5">
    <location>
        <position position="1"/>
    </location>
</feature>
<evidence type="ECO:0000259" key="4">
    <source>
        <dbReference type="PROSITE" id="PS50825"/>
    </source>
</evidence>
<dbReference type="InterPro" id="IPR013320">
    <property type="entry name" value="ConA-like_dom_sf"/>
</dbReference>
<accession>A0ABY2G375</accession>
<gene>
    <name evidence="5" type="ORF">A8975_2769</name>
</gene>
<keyword evidence="1" id="KW-0732">Signal</keyword>
<dbReference type="PROSITE" id="PS50825">
    <property type="entry name" value="HYR"/>
    <property type="match status" value="2"/>
</dbReference>
<evidence type="ECO:0000313" key="6">
    <source>
        <dbReference type="Proteomes" id="UP000294930"/>
    </source>
</evidence>
<dbReference type="EMBL" id="SOQZ01000008">
    <property type="protein sequence ID" value="TDY07229.1"/>
    <property type="molecule type" value="Genomic_DNA"/>
</dbReference>
<dbReference type="CDD" id="cd00110">
    <property type="entry name" value="LamG"/>
    <property type="match status" value="1"/>
</dbReference>
<dbReference type="InterPro" id="IPR006558">
    <property type="entry name" value="LamG-like"/>
</dbReference>